<comment type="subcellular location">
    <subcellularLocation>
        <location evidence="8">Endoplasmic reticulum membrane</location>
        <topology evidence="8">Single-pass type I membrane protein</topology>
    </subcellularLocation>
    <subcellularLocation>
        <location evidence="1">Membrane</location>
        <topology evidence="1">Single-pass type I membrane protein</topology>
    </subcellularLocation>
</comment>
<keyword evidence="6 8" id="KW-1133">Transmembrane helix</keyword>
<keyword evidence="12" id="KW-1185">Reference proteome</keyword>
<evidence type="ECO:0000256" key="7">
    <source>
        <dbReference type="ARBA" id="ARBA00023136"/>
    </source>
</evidence>
<keyword evidence="8" id="KW-0732">Signal</keyword>
<feature type="transmembrane region" description="Helical" evidence="8">
    <location>
        <begin position="432"/>
        <end position="456"/>
    </location>
</feature>
<evidence type="ECO:0000256" key="1">
    <source>
        <dbReference type="ARBA" id="ARBA00004479"/>
    </source>
</evidence>
<reference evidence="11 12" key="1">
    <citation type="submission" date="2013-03" db="EMBL/GenBank/DDBJ databases">
        <title>The Genome Sequence of Capronia epimyces CBS 606.96.</title>
        <authorList>
            <consortium name="The Broad Institute Genomics Platform"/>
            <person name="Cuomo C."/>
            <person name="de Hoog S."/>
            <person name="Gorbushina A."/>
            <person name="Walker B."/>
            <person name="Young S.K."/>
            <person name="Zeng Q."/>
            <person name="Gargeya S."/>
            <person name="Fitzgerald M."/>
            <person name="Haas B."/>
            <person name="Abouelleil A."/>
            <person name="Allen A.W."/>
            <person name="Alvarado L."/>
            <person name="Arachchi H.M."/>
            <person name="Berlin A.M."/>
            <person name="Chapman S.B."/>
            <person name="Gainer-Dewar J."/>
            <person name="Goldberg J."/>
            <person name="Griggs A."/>
            <person name="Gujja S."/>
            <person name="Hansen M."/>
            <person name="Howarth C."/>
            <person name="Imamovic A."/>
            <person name="Ireland A."/>
            <person name="Larimer J."/>
            <person name="McCowan C."/>
            <person name="Murphy C."/>
            <person name="Pearson M."/>
            <person name="Poon T.W."/>
            <person name="Priest M."/>
            <person name="Roberts A."/>
            <person name="Saif S."/>
            <person name="Shea T."/>
            <person name="Sisk P."/>
            <person name="Sykes S."/>
            <person name="Wortman J."/>
            <person name="Nusbaum C."/>
            <person name="Birren B."/>
        </authorList>
    </citation>
    <scope>NUCLEOTIDE SEQUENCE [LARGE SCALE GENOMIC DNA]</scope>
    <source>
        <strain evidence="11 12">CBS 606.96</strain>
    </source>
</reference>
<dbReference type="InterPro" id="IPR055459">
    <property type="entry name" value="OST48_MD"/>
</dbReference>
<dbReference type="HOGENOM" id="CLU_031804_1_0_1"/>
<dbReference type="GeneID" id="19172227"/>
<evidence type="ECO:0000313" key="12">
    <source>
        <dbReference type="Proteomes" id="UP000019478"/>
    </source>
</evidence>
<protein>
    <recommendedName>
        <fullName evidence="8">Dolichyl-diphosphooligosaccharide--protein glycosyltransferase subunit WBP1</fullName>
        <shortName evidence="8">Oligosaccharyl transferase subunit WBP1</shortName>
    </recommendedName>
</protein>
<evidence type="ECO:0000259" key="9">
    <source>
        <dbReference type="Pfam" id="PF03345"/>
    </source>
</evidence>
<gene>
    <name evidence="11" type="ORF">A1O3_08138</name>
</gene>
<keyword evidence="7 8" id="KW-0472">Membrane</keyword>
<dbReference type="PROSITE" id="PS51257">
    <property type="entry name" value="PROKAR_LIPOPROTEIN"/>
    <property type="match status" value="1"/>
</dbReference>
<sequence length="475" mass="52946">MRLFSSLCLLLLACLGLVSCRSAVGNRVLVILEDESQKSLYSKFWADLKAREFEVSFESPRNELLSLFRHGQLAYEHLLLTPPKSKGYGPSLTPKILLDYVNAGGNVLLGLSSESGTPAAISSLLLEFDISLSPDKHSVVVDHFNHDAISAADKHDVLLVERPPQLRPDVVNFFGGDGILAIPKAVGQTLGPASPLIAPILKAPKTAYAYNPKEDAESVEDPFATGSQLDLISALQARNSARFTVLGSLEMLQDKWFDASVKLPGGKTSKTVNQEFAKQLTEWTFQEVGVLKVFSVQHYEITTSSKPAENTTQIGEYNPAMYRIKNDVNFSLEIGQYDRTHYVPFVVPDTDALQLEFTMLSPFHRLPLIPSSTTSNSTIYSATFTTPDQHGIFAFKVNYKRPFLTPIEERHEVTVRHFAHDEWPRSWAITGAWPWLAGLWSVIAGFLFFVILWLYCEPPKEEAARRRKLSVSVSK</sequence>
<evidence type="ECO:0000256" key="8">
    <source>
        <dbReference type="RuleBase" id="RU361142"/>
    </source>
</evidence>
<organism evidence="11 12">
    <name type="scientific">Capronia epimyces CBS 606.96</name>
    <dbReference type="NCBI Taxonomy" id="1182542"/>
    <lineage>
        <taxon>Eukaryota</taxon>
        <taxon>Fungi</taxon>
        <taxon>Dikarya</taxon>
        <taxon>Ascomycota</taxon>
        <taxon>Pezizomycotina</taxon>
        <taxon>Eurotiomycetes</taxon>
        <taxon>Chaetothyriomycetidae</taxon>
        <taxon>Chaetothyriales</taxon>
        <taxon>Herpotrichiellaceae</taxon>
        <taxon>Capronia</taxon>
    </lineage>
</organism>
<dbReference type="Pfam" id="PF03345">
    <property type="entry name" value="OST48_N"/>
    <property type="match status" value="1"/>
</dbReference>
<dbReference type="AlphaFoldDB" id="W9XI37"/>
<feature type="chain" id="PRO_5005152021" description="Dolichyl-diphosphooligosaccharide--protein glycosyltransferase subunit WBP1" evidence="8">
    <location>
        <begin position="21"/>
        <end position="475"/>
    </location>
</feature>
<dbReference type="PANTHER" id="PTHR10830:SF0">
    <property type="entry name" value="DOLICHYL-DIPHOSPHOOLIGOSACCHARIDE--PROTEIN GLYCOSYLTRANSFERASE 48 KDA SUBUNIT"/>
    <property type="match status" value="1"/>
</dbReference>
<evidence type="ECO:0000256" key="3">
    <source>
        <dbReference type="ARBA" id="ARBA00008743"/>
    </source>
</evidence>
<dbReference type="GO" id="GO:0018279">
    <property type="term" value="P:protein N-linked glycosylation via asparagine"/>
    <property type="evidence" value="ECO:0007669"/>
    <property type="project" value="UniProtKB-UniRule"/>
</dbReference>
<evidence type="ECO:0000256" key="2">
    <source>
        <dbReference type="ARBA" id="ARBA00004922"/>
    </source>
</evidence>
<feature type="signal peptide" evidence="8">
    <location>
        <begin position="1"/>
        <end position="20"/>
    </location>
</feature>
<evidence type="ECO:0000256" key="5">
    <source>
        <dbReference type="ARBA" id="ARBA00022824"/>
    </source>
</evidence>
<dbReference type="STRING" id="1182542.W9XI37"/>
<evidence type="ECO:0000313" key="11">
    <source>
        <dbReference type="EMBL" id="EXJ79853.1"/>
    </source>
</evidence>
<dbReference type="GO" id="GO:0008250">
    <property type="term" value="C:oligosaccharyltransferase complex"/>
    <property type="evidence" value="ECO:0007669"/>
    <property type="project" value="TreeGrafter"/>
</dbReference>
<evidence type="ECO:0000256" key="6">
    <source>
        <dbReference type="ARBA" id="ARBA00022989"/>
    </source>
</evidence>
<feature type="domain" description="OST48 middle" evidence="10">
    <location>
        <begin position="316"/>
        <end position="456"/>
    </location>
</feature>
<dbReference type="InterPro" id="IPR055457">
    <property type="entry name" value="OST48_N"/>
</dbReference>
<proteinExistence type="inferred from homology"/>
<keyword evidence="4 8" id="KW-0812">Transmembrane</keyword>
<keyword evidence="5 8" id="KW-0256">Endoplasmic reticulum</keyword>
<name>W9XI37_9EURO</name>
<keyword evidence="11" id="KW-0808">Transferase</keyword>
<comment type="caution">
    <text evidence="11">The sequence shown here is derived from an EMBL/GenBank/DDBJ whole genome shotgun (WGS) entry which is preliminary data.</text>
</comment>
<dbReference type="PANTHER" id="PTHR10830">
    <property type="entry name" value="DOLICHYL-DIPHOSPHOOLIGOSACCHARIDE--PROTEIN GLYCOSYLTRANSFERASE 48 KDA SUBUNIT"/>
    <property type="match status" value="1"/>
</dbReference>
<comment type="pathway">
    <text evidence="2 8">Protein modification; protein glycosylation.</text>
</comment>
<dbReference type="eggNOG" id="KOG2754">
    <property type="taxonomic scope" value="Eukaryota"/>
</dbReference>
<feature type="domain" description="OST48 N-terminal" evidence="9">
    <location>
        <begin position="27"/>
        <end position="284"/>
    </location>
</feature>
<comment type="subunit">
    <text evidence="8">Component of the oligosaccharyltransferase (OST) complex.</text>
</comment>
<comment type="function">
    <text evidence="8">Subunit of the oligosaccharyl transferase (OST) complex that catalyzes the initial transfer of a defined glycan (Glc(3)Man(9)GlcNAc(2) in eukaryotes) from the lipid carrier dolichol-pyrophosphate to an asparagine residue within an Asn-X-Ser/Thr consensus motif in nascent polypeptide chains, the first step in protein N-glycosylation. N-glycosylation occurs cotranslationally and the complex associates with the Sec61 complex at the channel-forming translocon complex that mediates protein translocation across the endoplasmic reticulum (ER).</text>
</comment>
<dbReference type="InterPro" id="IPR005013">
    <property type="entry name" value="DDOST_48_kDa_subunit"/>
</dbReference>
<evidence type="ECO:0000259" key="10">
    <source>
        <dbReference type="Pfam" id="PF23358"/>
    </source>
</evidence>
<accession>W9XI37</accession>
<dbReference type="UniPathway" id="UPA00378"/>
<dbReference type="OrthoDB" id="29105at2759"/>
<dbReference type="RefSeq" id="XP_007736427.1">
    <property type="nucleotide sequence ID" value="XM_007738237.1"/>
</dbReference>
<dbReference type="EMBL" id="AMGY01000007">
    <property type="protein sequence ID" value="EXJ79853.1"/>
    <property type="molecule type" value="Genomic_DNA"/>
</dbReference>
<dbReference type="Proteomes" id="UP000019478">
    <property type="component" value="Unassembled WGS sequence"/>
</dbReference>
<dbReference type="Pfam" id="PF23358">
    <property type="entry name" value="OST48_MD"/>
    <property type="match status" value="1"/>
</dbReference>
<evidence type="ECO:0000256" key="4">
    <source>
        <dbReference type="ARBA" id="ARBA00022692"/>
    </source>
</evidence>
<comment type="similarity">
    <text evidence="3 8">Belongs to the DDOST 48 kDa subunit family.</text>
</comment>
<dbReference type="GO" id="GO:0016740">
    <property type="term" value="F:transferase activity"/>
    <property type="evidence" value="ECO:0007669"/>
    <property type="project" value="UniProtKB-KW"/>
</dbReference>